<evidence type="ECO:0000256" key="11">
    <source>
        <dbReference type="ARBA" id="ARBA00029986"/>
    </source>
</evidence>
<proteinExistence type="inferred from homology"/>
<dbReference type="NCBIfam" id="TIGR00115">
    <property type="entry name" value="tig"/>
    <property type="match status" value="1"/>
</dbReference>
<comment type="domain">
    <text evidence="12">Consists of 3 domains; the N-terminus binds the ribosome, the middle domain has PPIase activity, while the C-terminus has intrinsic chaperone activity on its own.</text>
</comment>
<evidence type="ECO:0000256" key="13">
    <source>
        <dbReference type="PROSITE-ProRule" id="PRU00277"/>
    </source>
</evidence>
<evidence type="ECO:0000256" key="8">
    <source>
        <dbReference type="ARBA" id="ARBA00023235"/>
    </source>
</evidence>
<evidence type="ECO:0000256" key="12">
    <source>
        <dbReference type="HAMAP-Rule" id="MF_00303"/>
    </source>
</evidence>
<dbReference type="FunFam" id="3.10.50.40:FF:000001">
    <property type="entry name" value="Trigger factor"/>
    <property type="match status" value="1"/>
</dbReference>
<evidence type="ECO:0000259" key="15">
    <source>
        <dbReference type="PROSITE" id="PS50059"/>
    </source>
</evidence>
<dbReference type="Pfam" id="PF05698">
    <property type="entry name" value="Trigger_C"/>
    <property type="match status" value="1"/>
</dbReference>
<evidence type="ECO:0000256" key="5">
    <source>
        <dbReference type="ARBA" id="ARBA00022618"/>
    </source>
</evidence>
<dbReference type="PROSITE" id="PS50059">
    <property type="entry name" value="FKBP_PPIASE"/>
    <property type="match status" value="1"/>
</dbReference>
<feature type="domain" description="PPIase FKBP-type" evidence="15">
    <location>
        <begin position="162"/>
        <end position="252"/>
    </location>
</feature>
<dbReference type="SUPFAM" id="SSF102735">
    <property type="entry name" value="Trigger factor ribosome-binding domain"/>
    <property type="match status" value="1"/>
</dbReference>
<dbReference type="Gene3D" id="1.10.3120.10">
    <property type="entry name" value="Trigger factor, C-terminal domain"/>
    <property type="match status" value="1"/>
</dbReference>
<dbReference type="GO" id="GO:0051301">
    <property type="term" value="P:cell division"/>
    <property type="evidence" value="ECO:0007669"/>
    <property type="project" value="UniProtKB-KW"/>
</dbReference>
<dbReference type="InterPro" id="IPR008881">
    <property type="entry name" value="Trigger_fac_ribosome-bd_bac"/>
</dbReference>
<dbReference type="RefSeq" id="WP_007285465.1">
    <property type="nucleotide sequence ID" value="NZ_BAABYO010000001.1"/>
</dbReference>
<dbReference type="InterPro" id="IPR046357">
    <property type="entry name" value="PPIase_dom_sf"/>
</dbReference>
<evidence type="ECO:0000256" key="6">
    <source>
        <dbReference type="ARBA" id="ARBA00023110"/>
    </source>
</evidence>
<comment type="subcellular location">
    <subcellularLocation>
        <location evidence="12">Cytoplasm</location>
    </subcellularLocation>
    <text evidence="12">About half TF is bound to the ribosome near the polypeptide exit tunnel while the other half is free in the cytoplasm.</text>
</comment>
<keyword evidence="12" id="KW-0963">Cytoplasm</keyword>
<protein>
    <recommendedName>
        <fullName evidence="4 12">Trigger factor</fullName>
        <shortName evidence="12">TF</shortName>
        <ecNumber evidence="3 12">5.2.1.8</ecNumber>
    </recommendedName>
    <alternativeName>
        <fullName evidence="11 12">PPIase</fullName>
    </alternativeName>
</protein>
<dbReference type="EMBL" id="CACRUE010000031">
    <property type="protein sequence ID" value="VYU23121.1"/>
    <property type="molecule type" value="Genomic_DNA"/>
</dbReference>
<dbReference type="GeneID" id="89564127"/>
<comment type="catalytic activity">
    <reaction evidence="1 12 13">
        <text>[protein]-peptidylproline (omega=180) = [protein]-peptidylproline (omega=0)</text>
        <dbReference type="Rhea" id="RHEA:16237"/>
        <dbReference type="Rhea" id="RHEA-COMP:10747"/>
        <dbReference type="Rhea" id="RHEA-COMP:10748"/>
        <dbReference type="ChEBI" id="CHEBI:83833"/>
        <dbReference type="ChEBI" id="CHEBI:83834"/>
        <dbReference type="EC" id="5.2.1.8"/>
    </reaction>
</comment>
<dbReference type="Gene3D" id="3.10.50.40">
    <property type="match status" value="1"/>
</dbReference>
<evidence type="ECO:0000256" key="9">
    <source>
        <dbReference type="ARBA" id="ARBA00023306"/>
    </source>
</evidence>
<evidence type="ECO:0000256" key="2">
    <source>
        <dbReference type="ARBA" id="ARBA00005464"/>
    </source>
</evidence>
<keyword evidence="6 12" id="KW-0697">Rotamase</keyword>
<organism evidence="16">
    <name type="scientific">Intestinibacter bartlettii</name>
    <dbReference type="NCBI Taxonomy" id="261299"/>
    <lineage>
        <taxon>Bacteria</taxon>
        <taxon>Bacillati</taxon>
        <taxon>Bacillota</taxon>
        <taxon>Clostridia</taxon>
        <taxon>Peptostreptococcales</taxon>
        <taxon>Peptostreptococcaceae</taxon>
        <taxon>Intestinibacter</taxon>
    </lineage>
</organism>
<dbReference type="Pfam" id="PF00254">
    <property type="entry name" value="FKBP_C"/>
    <property type="match status" value="1"/>
</dbReference>
<dbReference type="SUPFAM" id="SSF109998">
    <property type="entry name" value="Triger factor/SurA peptide-binding domain-like"/>
    <property type="match status" value="1"/>
</dbReference>
<dbReference type="Pfam" id="PF05697">
    <property type="entry name" value="Trigger_N"/>
    <property type="match status" value="1"/>
</dbReference>
<accession>A0A6N3D8J8</accession>
<name>A0A6N3D8J8_9FIRM</name>
<keyword evidence="5 12" id="KW-0132">Cell division</keyword>
<dbReference type="GO" id="GO:0015031">
    <property type="term" value="P:protein transport"/>
    <property type="evidence" value="ECO:0007669"/>
    <property type="project" value="UniProtKB-UniRule"/>
</dbReference>
<dbReference type="InterPro" id="IPR005215">
    <property type="entry name" value="Trig_fac"/>
</dbReference>
<dbReference type="HAMAP" id="MF_00303">
    <property type="entry name" value="Trigger_factor_Tig"/>
    <property type="match status" value="1"/>
</dbReference>
<dbReference type="EC" id="5.2.1.8" evidence="3 12"/>
<keyword evidence="7 12" id="KW-0143">Chaperone</keyword>
<dbReference type="GO" id="GO:0005737">
    <property type="term" value="C:cytoplasm"/>
    <property type="evidence" value="ECO:0007669"/>
    <property type="project" value="UniProtKB-SubCell"/>
</dbReference>
<sequence>MKAELIKKEGNVVNFKLTIDNDKFEAAINKAYNKNKGRFNIAGFRKGKAPRRIIENNYGKGVFYEDAIDIVFPEVYPSALDELQLAPIDRPSIDVEEISKDNGLVLVVQVEVQPEFELGQYKGIEVAKVDYNVTDEEVDAKLNELQEKASRLVDSDKEIENGDTANIDFEGFKDDVAFEGGKAEGHNLVIGSGSFIPGFEDQLIGKKAGEEVDVNVTFPADYHAEELAGAPVVFKVKVNAVKVKELPELNDEFAQDTTEFETLAELKADLKAKAEEEAAAKAKSEERNAVVEAVVANTEVEVPETMVNAQIDSSIMELNYSLQYQGFSIEQLLEMTGKSMQELRDERKEDAEKSVKASLVVDAIAKAENVEVSEEEVEAEVAKMAEAYNMTLPQIKEALKSNDLEDIKGQLRIRKTIDFLVENAVIA</sequence>
<dbReference type="AlphaFoldDB" id="A0A6N3D8J8"/>
<dbReference type="GO" id="GO:0006457">
    <property type="term" value="P:protein folding"/>
    <property type="evidence" value="ECO:0007669"/>
    <property type="project" value="UniProtKB-UniRule"/>
</dbReference>
<comment type="function">
    <text evidence="10 12">Involved in protein export. Acts as a chaperone by maintaining the newly synthesized protein in an open conformation. Functions as a peptidyl-prolyl cis-trans isomerase.</text>
</comment>
<keyword evidence="9 12" id="KW-0131">Cell cycle</keyword>
<dbReference type="InterPro" id="IPR037041">
    <property type="entry name" value="Trigger_fac_C_sf"/>
</dbReference>
<dbReference type="Gene3D" id="3.30.70.1050">
    <property type="entry name" value="Trigger factor ribosome-binding domain"/>
    <property type="match status" value="1"/>
</dbReference>
<dbReference type="GO" id="GO:0003755">
    <property type="term" value="F:peptidyl-prolyl cis-trans isomerase activity"/>
    <property type="evidence" value="ECO:0007669"/>
    <property type="project" value="UniProtKB-UniRule"/>
</dbReference>
<evidence type="ECO:0000256" key="4">
    <source>
        <dbReference type="ARBA" id="ARBA00016902"/>
    </source>
</evidence>
<comment type="similarity">
    <text evidence="2 12 14">Belongs to the FKBP-type PPIase family. Tig subfamily.</text>
</comment>
<keyword evidence="8 12" id="KW-0413">Isomerase</keyword>
<evidence type="ECO:0000313" key="16">
    <source>
        <dbReference type="EMBL" id="VYU23121.1"/>
    </source>
</evidence>
<evidence type="ECO:0000256" key="7">
    <source>
        <dbReference type="ARBA" id="ARBA00023186"/>
    </source>
</evidence>
<evidence type="ECO:0000256" key="14">
    <source>
        <dbReference type="RuleBase" id="RU003914"/>
    </source>
</evidence>
<reference evidence="16" key="1">
    <citation type="submission" date="2019-11" db="EMBL/GenBank/DDBJ databases">
        <authorList>
            <person name="Feng L."/>
        </authorList>
    </citation>
    <scope>NUCLEOTIDE SEQUENCE</scope>
    <source>
        <strain evidence="16">IbartlettiiLFYP30</strain>
    </source>
</reference>
<evidence type="ECO:0000256" key="10">
    <source>
        <dbReference type="ARBA" id="ARBA00024849"/>
    </source>
</evidence>
<dbReference type="InterPro" id="IPR001179">
    <property type="entry name" value="PPIase_FKBP_dom"/>
</dbReference>
<dbReference type="InterPro" id="IPR027304">
    <property type="entry name" value="Trigger_fact/SurA_dom_sf"/>
</dbReference>
<gene>
    <name evidence="12 16" type="primary">tig</name>
    <name evidence="16" type="ORF">IBLFYP30_02081</name>
</gene>
<dbReference type="PIRSF" id="PIRSF003095">
    <property type="entry name" value="Trigger_factor"/>
    <property type="match status" value="1"/>
</dbReference>
<evidence type="ECO:0000256" key="3">
    <source>
        <dbReference type="ARBA" id="ARBA00013194"/>
    </source>
</evidence>
<dbReference type="InterPro" id="IPR036611">
    <property type="entry name" value="Trigger_fac_ribosome-bd_sf"/>
</dbReference>
<dbReference type="InterPro" id="IPR008880">
    <property type="entry name" value="Trigger_fac_C"/>
</dbReference>
<evidence type="ECO:0000256" key="1">
    <source>
        <dbReference type="ARBA" id="ARBA00000971"/>
    </source>
</evidence>
<dbReference type="SUPFAM" id="SSF54534">
    <property type="entry name" value="FKBP-like"/>
    <property type="match status" value="1"/>
</dbReference>